<keyword evidence="1" id="KW-0472">Membrane</keyword>
<evidence type="ECO:0000256" key="1">
    <source>
        <dbReference type="SAM" id="Phobius"/>
    </source>
</evidence>
<feature type="transmembrane region" description="Helical" evidence="1">
    <location>
        <begin position="55"/>
        <end position="72"/>
    </location>
</feature>
<dbReference type="EMBL" id="RQYN01000050">
    <property type="protein sequence ID" value="RRD72454.1"/>
    <property type="molecule type" value="Genomic_DNA"/>
</dbReference>
<evidence type="ECO:0000313" key="3">
    <source>
        <dbReference type="Proteomes" id="UP000279860"/>
    </source>
</evidence>
<keyword evidence="1" id="KW-0812">Transmembrane</keyword>
<gene>
    <name evidence="2" type="ORF">EII41_11215</name>
</gene>
<reference evidence="2 3" key="1">
    <citation type="submission" date="2018-11" db="EMBL/GenBank/DDBJ databases">
        <title>Genomes From Bacteria Associated with the Canine Oral Cavity: a Test Case for Automated Genome-Based Taxonomic Assignment.</title>
        <authorList>
            <person name="Coil D.A."/>
            <person name="Jospin G."/>
            <person name="Darling A.E."/>
            <person name="Wallis C."/>
            <person name="Davis I.J."/>
            <person name="Harris S."/>
            <person name="Eisen J.A."/>
            <person name="Holcombe L.J."/>
            <person name="O'Flynn C."/>
        </authorList>
    </citation>
    <scope>NUCLEOTIDE SEQUENCE [LARGE SCALE GENOMIC DNA]</scope>
    <source>
        <strain evidence="2 3">OH1426_COT-023</strain>
    </source>
</reference>
<organism evidence="2 3">
    <name type="scientific">Tannerella forsythia</name>
    <name type="common">Bacteroides forsythus</name>
    <dbReference type="NCBI Taxonomy" id="28112"/>
    <lineage>
        <taxon>Bacteria</taxon>
        <taxon>Pseudomonadati</taxon>
        <taxon>Bacteroidota</taxon>
        <taxon>Bacteroidia</taxon>
        <taxon>Bacteroidales</taxon>
        <taxon>Tannerellaceae</taxon>
        <taxon>Tannerella</taxon>
    </lineage>
</organism>
<keyword evidence="1" id="KW-1133">Transmembrane helix</keyword>
<comment type="caution">
    <text evidence="2">The sequence shown here is derived from an EMBL/GenBank/DDBJ whole genome shotgun (WGS) entry which is preliminary data.</text>
</comment>
<protein>
    <submittedName>
        <fullName evidence="2">Uncharacterized protein</fullName>
    </submittedName>
</protein>
<dbReference type="Proteomes" id="UP000279860">
    <property type="component" value="Unassembled WGS sequence"/>
</dbReference>
<dbReference type="AlphaFoldDB" id="A0A3P1YN31"/>
<dbReference type="RefSeq" id="WP_124790651.1">
    <property type="nucleotide sequence ID" value="NZ_RQYN01000050.1"/>
</dbReference>
<accession>A0A3P1YN31</accession>
<feature type="transmembrane region" description="Helical" evidence="1">
    <location>
        <begin position="25"/>
        <end position="46"/>
    </location>
</feature>
<sequence length="73" mass="7827">MEEALAGLGELTPKISDLNTGGYKIGGYIFSAILAVALGFVVYALATHKPHAKEYLIAWIVVVIFFIAFQVVG</sequence>
<proteinExistence type="predicted"/>
<name>A0A3P1YN31_TANFO</name>
<evidence type="ECO:0000313" key="2">
    <source>
        <dbReference type="EMBL" id="RRD72454.1"/>
    </source>
</evidence>